<dbReference type="Proteomes" id="UP001217089">
    <property type="component" value="Unassembled WGS sequence"/>
</dbReference>
<dbReference type="CDD" id="cd01370">
    <property type="entry name" value="KISc_KIP3_like"/>
    <property type="match status" value="1"/>
</dbReference>
<evidence type="ECO:0000256" key="3">
    <source>
        <dbReference type="ARBA" id="ARBA00022741"/>
    </source>
</evidence>
<evidence type="ECO:0000256" key="8">
    <source>
        <dbReference type="PROSITE-ProRule" id="PRU00283"/>
    </source>
</evidence>
<evidence type="ECO:0000256" key="4">
    <source>
        <dbReference type="ARBA" id="ARBA00022840"/>
    </source>
</evidence>
<keyword evidence="3 8" id="KW-0547">Nucleotide-binding</keyword>
<keyword evidence="7" id="KW-0963">Cytoplasm</keyword>
<evidence type="ECO:0000256" key="10">
    <source>
        <dbReference type="SAM" id="MobiDB-lite"/>
    </source>
</evidence>
<feature type="coiled-coil region" evidence="9">
    <location>
        <begin position="369"/>
        <end position="430"/>
    </location>
</feature>
<keyword evidence="5 9" id="KW-0175">Coiled coil</keyword>
<dbReference type="InterPro" id="IPR019821">
    <property type="entry name" value="Kinesin_motor_CS"/>
</dbReference>
<feature type="binding site" evidence="8">
    <location>
        <begin position="112"/>
        <end position="119"/>
    </location>
    <ligand>
        <name>ATP</name>
        <dbReference type="ChEBI" id="CHEBI:30616"/>
    </ligand>
</feature>
<feature type="region of interest" description="Disordered" evidence="10">
    <location>
        <begin position="711"/>
        <end position="814"/>
    </location>
</feature>
<feature type="compositionally biased region" description="Basic and acidic residues" evidence="10">
    <location>
        <begin position="980"/>
        <end position="992"/>
    </location>
</feature>
<evidence type="ECO:0000256" key="1">
    <source>
        <dbReference type="ARBA" id="ARBA00004245"/>
    </source>
</evidence>
<dbReference type="InterPro" id="IPR027417">
    <property type="entry name" value="P-loop_NTPase"/>
</dbReference>
<protein>
    <recommendedName>
        <fullName evidence="11">Kinesin motor domain-containing protein</fullName>
    </recommendedName>
</protein>
<comment type="caution">
    <text evidence="12">The sequence shown here is derived from an EMBL/GenBank/DDBJ whole genome shotgun (WGS) entry which is preliminary data.</text>
</comment>
<dbReference type="Gene3D" id="3.40.850.10">
    <property type="entry name" value="Kinesin motor domain"/>
    <property type="match status" value="1"/>
</dbReference>
<feature type="domain" description="Kinesin motor" evidence="11">
    <location>
        <begin position="19"/>
        <end position="354"/>
    </location>
</feature>
<keyword evidence="13" id="KW-1185">Reference proteome</keyword>
<dbReference type="SUPFAM" id="SSF52540">
    <property type="entry name" value="P-loop containing nucleoside triphosphate hydrolases"/>
    <property type="match status" value="1"/>
</dbReference>
<dbReference type="PROSITE" id="PS50067">
    <property type="entry name" value="KINESIN_MOTOR_2"/>
    <property type="match status" value="1"/>
</dbReference>
<evidence type="ECO:0000256" key="7">
    <source>
        <dbReference type="ARBA" id="ARBA00023212"/>
    </source>
</evidence>
<dbReference type="PANTHER" id="PTHR47968:SF13">
    <property type="entry name" value="KINESIN-LIKE PROTEIN KIF19 ISOFORM X1"/>
    <property type="match status" value="1"/>
</dbReference>
<keyword evidence="6 8" id="KW-0505">Motor protein</keyword>
<proteinExistence type="inferred from homology"/>
<keyword evidence="4 8" id="KW-0067">ATP-binding</keyword>
<feature type="compositionally biased region" description="Polar residues" evidence="10">
    <location>
        <begin position="728"/>
        <end position="751"/>
    </location>
</feature>
<gene>
    <name evidence="12" type="ORF">KUTeg_004120</name>
</gene>
<organism evidence="12 13">
    <name type="scientific">Tegillarca granosa</name>
    <name type="common">Malaysian cockle</name>
    <name type="synonym">Anadara granosa</name>
    <dbReference type="NCBI Taxonomy" id="220873"/>
    <lineage>
        <taxon>Eukaryota</taxon>
        <taxon>Metazoa</taxon>
        <taxon>Spiralia</taxon>
        <taxon>Lophotrochozoa</taxon>
        <taxon>Mollusca</taxon>
        <taxon>Bivalvia</taxon>
        <taxon>Autobranchia</taxon>
        <taxon>Pteriomorphia</taxon>
        <taxon>Arcoida</taxon>
        <taxon>Arcoidea</taxon>
        <taxon>Arcidae</taxon>
        <taxon>Tegillarca</taxon>
    </lineage>
</organism>
<feature type="compositionally biased region" description="Polar residues" evidence="10">
    <location>
        <begin position="1003"/>
        <end position="1022"/>
    </location>
</feature>
<feature type="compositionally biased region" description="Polar residues" evidence="10">
    <location>
        <begin position="954"/>
        <end position="979"/>
    </location>
</feature>
<reference evidence="12 13" key="1">
    <citation type="submission" date="2022-12" db="EMBL/GenBank/DDBJ databases">
        <title>Chromosome-level genome of Tegillarca granosa.</title>
        <authorList>
            <person name="Kim J."/>
        </authorList>
    </citation>
    <scope>NUCLEOTIDE SEQUENCE [LARGE SCALE GENOMIC DNA]</scope>
    <source>
        <strain evidence="12">Teg-2019</strain>
        <tissue evidence="12">Adductor muscle</tissue>
    </source>
</reference>
<sequence length="1106" mass="125447">MSDTEKVDNSKKKGGGEQTLTVCLRIRPMSEDEENVGATKIAHAIEKNVLVLRDPMDDHEDILRVNRTREKKFVFDHTFDGDTGQEEVYVKSAKFLTENVINGYNATVFAYGATGAGKTYTMLGIDNNPGIMARALNDLFLEMDKTSEEMVYNVSMSYLEIYNEMIRDLLVPSAGILDLREDAKGGCHVAGLSEVKAKSTDDVMKMLIMGNKQRTQEPTAANKTSSRSHAVLQVTVIQKNKVVNTSEEVRTGKFFMVDLAGSERAANTHNKGKRMVEGAHINRSLLALGNCINALSDKQGAKYINYRDSKLTRLLKDALGGNCKTVMIAHVSPASTQFEESRNTLVYADRAKHIKTKVRRNVADVSYHIAQYSNIIQELREEIMRLRSKLHDKNGIQHHSSSANIQAVQAEVLESKRQSDREEMTKLKEQLLISFKDQMELRRSLMELNNASMEISLETNRNQLIISDKWTLTRYIWDVEKTKSGKNGDAKAIELSGAGSDDIPEPEDVKVAREELKVLHDEKHRTERVRNTVYKELDVAKQRTRKLEEMIPQRIDTEDQREILNLLCKVHQLEIEKTEVESVCILREFTIRKKDIIIHRLRQHQSLCDQIINKQRALLKENNIRISKELEELYDMYKIEQDDKLLQREDSRVQSPEMRFKSTFNLQRDAALDDDFGSRLHIPGDGSNRLFAMSAKSRRIREKSFTESIDNDQYMSYIPPSSPDGRRNSLTARSPLPSITLSNEDNYQIRITSPRPGSRTTSRAGSARPGSRGDRVSSSRPGSRTSRPASRLTSSRPGSRDRLSDGFSSPVLDEARATSPKITLTIDNGEDSDILVIQESKRITQTVVGDTDSLSSLKDDLTPRVEDRRVIQADTRQIHAVVKQKRSKQQNNLVNLEKKYGTIKENKTLYRPQKGEKEIFLDQNALARHNKNLRGDKALPPVGRKNDSDGPTMRKQNSQDSFSTKQTSVISDMTLPSMTDDTKPKGRKSEPVRRKRYEAGFTRSYSNGPSKGPTTLSTGNSENELHLEPSVIPIKSYQNMWVRKSKFQRGDGDYNNSPNNFTTIPEKDTVFITTPRKKTRAKRAVPSIPTYRKKNNFDVIGFSLPR</sequence>
<accession>A0ABQ9FP26</accession>
<evidence type="ECO:0000256" key="2">
    <source>
        <dbReference type="ARBA" id="ARBA00022701"/>
    </source>
</evidence>
<feature type="region of interest" description="Disordered" evidence="10">
    <location>
        <begin position="931"/>
        <end position="1023"/>
    </location>
</feature>
<dbReference type="PRINTS" id="PR00380">
    <property type="entry name" value="KINESINHEAVY"/>
</dbReference>
<dbReference type="EMBL" id="JARBDR010000214">
    <property type="protein sequence ID" value="KAJ8319029.1"/>
    <property type="molecule type" value="Genomic_DNA"/>
</dbReference>
<evidence type="ECO:0000256" key="6">
    <source>
        <dbReference type="ARBA" id="ARBA00023175"/>
    </source>
</evidence>
<evidence type="ECO:0000259" key="11">
    <source>
        <dbReference type="PROSITE" id="PS50067"/>
    </source>
</evidence>
<evidence type="ECO:0000256" key="9">
    <source>
        <dbReference type="SAM" id="Coils"/>
    </source>
</evidence>
<feature type="coiled-coil region" evidence="9">
    <location>
        <begin position="879"/>
        <end position="906"/>
    </location>
</feature>
<dbReference type="InterPro" id="IPR036961">
    <property type="entry name" value="Kinesin_motor_dom_sf"/>
</dbReference>
<name>A0ABQ9FP26_TEGGR</name>
<dbReference type="PANTHER" id="PTHR47968">
    <property type="entry name" value="CENTROMERE PROTEIN E"/>
    <property type="match status" value="1"/>
</dbReference>
<keyword evidence="2" id="KW-0493">Microtubule</keyword>
<comment type="similarity">
    <text evidence="8">Belongs to the TRAFAC class myosin-kinesin ATPase superfamily. Kinesin family.</text>
</comment>
<dbReference type="PROSITE" id="PS00411">
    <property type="entry name" value="KINESIN_MOTOR_1"/>
    <property type="match status" value="1"/>
</dbReference>
<evidence type="ECO:0000313" key="12">
    <source>
        <dbReference type="EMBL" id="KAJ8319029.1"/>
    </source>
</evidence>
<comment type="subcellular location">
    <subcellularLocation>
        <location evidence="1">Cytoplasm</location>
        <location evidence="1">Cytoskeleton</location>
    </subcellularLocation>
</comment>
<dbReference type="Pfam" id="PF00225">
    <property type="entry name" value="Kinesin"/>
    <property type="match status" value="1"/>
</dbReference>
<dbReference type="InterPro" id="IPR027640">
    <property type="entry name" value="Kinesin-like_fam"/>
</dbReference>
<evidence type="ECO:0000313" key="13">
    <source>
        <dbReference type="Proteomes" id="UP001217089"/>
    </source>
</evidence>
<evidence type="ECO:0000256" key="5">
    <source>
        <dbReference type="ARBA" id="ARBA00023054"/>
    </source>
</evidence>
<keyword evidence="7" id="KW-0206">Cytoskeleton</keyword>
<feature type="compositionally biased region" description="Low complexity" evidence="10">
    <location>
        <begin position="778"/>
        <end position="791"/>
    </location>
</feature>
<dbReference type="SMART" id="SM00129">
    <property type="entry name" value="KISc"/>
    <property type="match status" value="1"/>
</dbReference>
<dbReference type="InterPro" id="IPR001752">
    <property type="entry name" value="Kinesin_motor_dom"/>
</dbReference>